<organism evidence="2">
    <name type="scientific">Arundo donax</name>
    <name type="common">Giant reed</name>
    <name type="synonym">Donax arundinaceus</name>
    <dbReference type="NCBI Taxonomy" id="35708"/>
    <lineage>
        <taxon>Eukaryota</taxon>
        <taxon>Viridiplantae</taxon>
        <taxon>Streptophyta</taxon>
        <taxon>Embryophyta</taxon>
        <taxon>Tracheophyta</taxon>
        <taxon>Spermatophyta</taxon>
        <taxon>Magnoliopsida</taxon>
        <taxon>Liliopsida</taxon>
        <taxon>Poales</taxon>
        <taxon>Poaceae</taxon>
        <taxon>PACMAD clade</taxon>
        <taxon>Arundinoideae</taxon>
        <taxon>Arundineae</taxon>
        <taxon>Arundo</taxon>
    </lineage>
</organism>
<feature type="region of interest" description="Disordered" evidence="1">
    <location>
        <begin position="1"/>
        <end position="24"/>
    </location>
</feature>
<evidence type="ECO:0000313" key="2">
    <source>
        <dbReference type="EMBL" id="JAE10837.1"/>
    </source>
</evidence>
<sequence length="38" mass="4224">MFSQHSEARGAILHPSGSPTTLSQRRTMCTATGWFCLR</sequence>
<name>A0A0A9FEQ1_ARUDO</name>
<protein>
    <submittedName>
        <fullName evidence="2">SD2-5</fullName>
    </submittedName>
</protein>
<accession>A0A0A9FEQ1</accession>
<reference evidence="2" key="1">
    <citation type="submission" date="2014-09" db="EMBL/GenBank/DDBJ databases">
        <authorList>
            <person name="Magalhaes I.L.F."/>
            <person name="Oliveira U."/>
            <person name="Santos F.R."/>
            <person name="Vidigal T.H.D.A."/>
            <person name="Brescovit A.D."/>
            <person name="Santos A.J."/>
        </authorList>
    </citation>
    <scope>NUCLEOTIDE SEQUENCE</scope>
    <source>
        <tissue evidence="2">Shoot tissue taken approximately 20 cm above the soil surface</tissue>
    </source>
</reference>
<proteinExistence type="predicted"/>
<dbReference type="AlphaFoldDB" id="A0A0A9FEQ1"/>
<dbReference type="EMBL" id="GBRH01187059">
    <property type="protein sequence ID" value="JAE10837.1"/>
    <property type="molecule type" value="Transcribed_RNA"/>
</dbReference>
<reference evidence="2" key="2">
    <citation type="journal article" date="2015" name="Data Brief">
        <title>Shoot transcriptome of the giant reed, Arundo donax.</title>
        <authorList>
            <person name="Barrero R.A."/>
            <person name="Guerrero F.D."/>
            <person name="Moolhuijzen P."/>
            <person name="Goolsby J.A."/>
            <person name="Tidwell J."/>
            <person name="Bellgard S.E."/>
            <person name="Bellgard M.I."/>
        </authorList>
    </citation>
    <scope>NUCLEOTIDE SEQUENCE</scope>
    <source>
        <tissue evidence="2">Shoot tissue taken approximately 20 cm above the soil surface</tissue>
    </source>
</reference>
<evidence type="ECO:0000256" key="1">
    <source>
        <dbReference type="SAM" id="MobiDB-lite"/>
    </source>
</evidence>